<dbReference type="EMBL" id="JANIEX010000131">
    <property type="protein sequence ID" value="KAJ3572716.1"/>
    <property type="molecule type" value="Genomic_DNA"/>
</dbReference>
<name>A0AAD5VY33_9AGAR</name>
<keyword evidence="2" id="KW-1185">Reference proteome</keyword>
<gene>
    <name evidence="1" type="ORF">NP233_g2898</name>
</gene>
<accession>A0AAD5VY33</accession>
<comment type="caution">
    <text evidence="1">The sequence shown here is derived from an EMBL/GenBank/DDBJ whole genome shotgun (WGS) entry which is preliminary data.</text>
</comment>
<proteinExistence type="predicted"/>
<dbReference type="AlphaFoldDB" id="A0AAD5VY33"/>
<evidence type="ECO:0000313" key="2">
    <source>
        <dbReference type="Proteomes" id="UP001213000"/>
    </source>
</evidence>
<dbReference type="Proteomes" id="UP001213000">
    <property type="component" value="Unassembled WGS sequence"/>
</dbReference>
<evidence type="ECO:0000313" key="1">
    <source>
        <dbReference type="EMBL" id="KAJ3572716.1"/>
    </source>
</evidence>
<sequence length="131" mass="14617">MCRCRELQIENREEESPAEHGEPNCLSVLISLSSDLWTYPAVNTIYAQSFENFLKHCLKFWWFSNGGNLGLIKTHPTSKMVVIKPAWILVTVAKPNPGLASRLLIIIGVTVAPNEDPAVTIDVANERLLSK</sequence>
<protein>
    <submittedName>
        <fullName evidence="1">Uncharacterized protein</fullName>
    </submittedName>
</protein>
<reference evidence="1" key="1">
    <citation type="submission" date="2022-07" db="EMBL/GenBank/DDBJ databases">
        <title>Genome Sequence of Leucocoprinus birnbaumii.</title>
        <authorList>
            <person name="Buettner E."/>
        </authorList>
    </citation>
    <scope>NUCLEOTIDE SEQUENCE</scope>
    <source>
        <strain evidence="1">VT141</strain>
    </source>
</reference>
<organism evidence="1 2">
    <name type="scientific">Leucocoprinus birnbaumii</name>
    <dbReference type="NCBI Taxonomy" id="56174"/>
    <lineage>
        <taxon>Eukaryota</taxon>
        <taxon>Fungi</taxon>
        <taxon>Dikarya</taxon>
        <taxon>Basidiomycota</taxon>
        <taxon>Agaricomycotina</taxon>
        <taxon>Agaricomycetes</taxon>
        <taxon>Agaricomycetidae</taxon>
        <taxon>Agaricales</taxon>
        <taxon>Agaricineae</taxon>
        <taxon>Agaricaceae</taxon>
        <taxon>Leucocoprinus</taxon>
    </lineage>
</organism>